<reference evidence="3 4" key="1">
    <citation type="submission" date="2023-08" db="EMBL/GenBank/DDBJ databases">
        <title>Black Yeasts Isolated from many extreme environments.</title>
        <authorList>
            <person name="Coleine C."/>
            <person name="Stajich J.E."/>
            <person name="Selbmann L."/>
        </authorList>
    </citation>
    <scope>NUCLEOTIDE SEQUENCE [LARGE SCALE GENOMIC DNA]</scope>
    <source>
        <strain evidence="3 4">CCFEE 536</strain>
    </source>
</reference>
<dbReference type="InterPro" id="IPR046797">
    <property type="entry name" value="PDDEXK_12"/>
</dbReference>
<evidence type="ECO:0000313" key="4">
    <source>
        <dbReference type="Proteomes" id="UP001357485"/>
    </source>
</evidence>
<dbReference type="Pfam" id="PF20516">
    <property type="entry name" value="PDDEXK_12"/>
    <property type="match status" value="1"/>
</dbReference>
<sequence length="324" mass="35776">MPEDVLSETSSVSSASPLSQRPKLKPKAISERLSNRSPSPTRKQLFLLERASPSIKIRQPGTDVPYMRGVVELRNALGKEFGAAIIPACLKDRVRDADLDGFDIIPTYAFNTSYSATEETERLWKSVQDIQDSARKQTQGIESSLLPTQISGSPFAKKADFVFGFSPDQTDVKALYERWAIRHPGVSMSHMQDAYTSSLLLSYAIELKEPSGDQSEASIQLAVYHTALLQKMRDLAQISGSTEPVPALLGWTVVGHEWKPHITSMLEDGNIICQGPFENLLAGTSSYRAIFSLLDLVKRSCKTLEDVVWPSLCRILEPSTGNTT</sequence>
<feature type="compositionally biased region" description="Low complexity" evidence="1">
    <location>
        <begin position="7"/>
        <end position="19"/>
    </location>
</feature>
<comment type="caution">
    <text evidence="3">The sequence shown here is derived from an EMBL/GenBank/DDBJ whole genome shotgun (WGS) entry which is preliminary data.</text>
</comment>
<keyword evidence="4" id="KW-1185">Reference proteome</keyword>
<evidence type="ECO:0000313" key="3">
    <source>
        <dbReference type="EMBL" id="KAK5257397.1"/>
    </source>
</evidence>
<dbReference type="EMBL" id="JAVRRA010008233">
    <property type="protein sequence ID" value="KAK5257397.1"/>
    <property type="molecule type" value="Genomic_DNA"/>
</dbReference>
<evidence type="ECO:0000256" key="1">
    <source>
        <dbReference type="SAM" id="MobiDB-lite"/>
    </source>
</evidence>
<proteinExistence type="predicted"/>
<dbReference type="Proteomes" id="UP001357485">
    <property type="component" value="Unassembled WGS sequence"/>
</dbReference>
<accession>A0ABR0M006</accession>
<feature type="region of interest" description="Disordered" evidence="1">
    <location>
        <begin position="1"/>
        <end position="43"/>
    </location>
</feature>
<protein>
    <recommendedName>
        <fullName evidence="2">PD-(D/E)XK nuclease-like domain-containing protein</fullName>
    </recommendedName>
</protein>
<gene>
    <name evidence="3" type="ORF">LTR16_000783</name>
</gene>
<feature type="domain" description="PD-(D/E)XK nuclease-like" evidence="2">
    <location>
        <begin position="137"/>
        <end position="299"/>
    </location>
</feature>
<name>A0ABR0M006_9PEZI</name>
<evidence type="ECO:0000259" key="2">
    <source>
        <dbReference type="Pfam" id="PF20516"/>
    </source>
</evidence>
<organism evidence="3 4">
    <name type="scientific">Cryomyces antarcticus</name>
    <dbReference type="NCBI Taxonomy" id="329879"/>
    <lineage>
        <taxon>Eukaryota</taxon>
        <taxon>Fungi</taxon>
        <taxon>Dikarya</taxon>
        <taxon>Ascomycota</taxon>
        <taxon>Pezizomycotina</taxon>
        <taxon>Dothideomycetes</taxon>
        <taxon>Dothideomycetes incertae sedis</taxon>
        <taxon>Cryomyces</taxon>
    </lineage>
</organism>